<feature type="region of interest" description="Disordered" evidence="2">
    <location>
        <begin position="37"/>
        <end position="150"/>
    </location>
</feature>
<dbReference type="Pfam" id="PF04650">
    <property type="entry name" value="YSIRK_signal"/>
    <property type="match status" value="1"/>
</dbReference>
<feature type="compositionally biased region" description="Polar residues" evidence="2">
    <location>
        <begin position="116"/>
        <end position="137"/>
    </location>
</feature>
<evidence type="ECO:0000313" key="4">
    <source>
        <dbReference type="EMBL" id="SUM70593.1"/>
    </source>
</evidence>
<dbReference type="Proteomes" id="UP000255425">
    <property type="component" value="Unassembled WGS sequence"/>
</dbReference>
<evidence type="ECO:0000313" key="5">
    <source>
        <dbReference type="Proteomes" id="UP000255425"/>
    </source>
</evidence>
<keyword evidence="1" id="KW-0732">Signal</keyword>
<dbReference type="NCBIfam" id="TIGR01168">
    <property type="entry name" value="YSIRK_signal"/>
    <property type="match status" value="1"/>
</dbReference>
<feature type="compositionally biased region" description="Polar residues" evidence="2">
    <location>
        <begin position="37"/>
        <end position="77"/>
    </location>
</feature>
<evidence type="ECO:0000259" key="3">
    <source>
        <dbReference type="Pfam" id="PF04650"/>
    </source>
</evidence>
<dbReference type="AlphaFoldDB" id="A0A380H3U5"/>
<dbReference type="InterPro" id="IPR005877">
    <property type="entry name" value="YSIRK_signal_dom"/>
</dbReference>
<feature type="compositionally biased region" description="Low complexity" evidence="2">
    <location>
        <begin position="78"/>
        <end position="95"/>
    </location>
</feature>
<reference evidence="4 5" key="1">
    <citation type="submission" date="2018-06" db="EMBL/GenBank/DDBJ databases">
        <authorList>
            <consortium name="Pathogen Informatics"/>
            <person name="Doyle S."/>
        </authorList>
    </citation>
    <scope>NUCLEOTIDE SEQUENCE [LARGE SCALE GENOMIC DNA]</scope>
    <source>
        <strain evidence="4 5">NCTC11807</strain>
    </source>
</reference>
<feature type="compositionally biased region" description="Basic and acidic residues" evidence="2">
    <location>
        <begin position="141"/>
        <end position="150"/>
    </location>
</feature>
<gene>
    <name evidence="4" type="primary">ebh</name>
    <name evidence="4" type="ORF">NCTC11807_01262</name>
</gene>
<feature type="domain" description="YSIRK Gram-positive signal peptide" evidence="3">
    <location>
        <begin position="5"/>
        <end position="25"/>
    </location>
</feature>
<evidence type="ECO:0000256" key="2">
    <source>
        <dbReference type="SAM" id="MobiDB-lite"/>
    </source>
</evidence>
<accession>A0A380H3U5</accession>
<name>A0A380H3U5_9STAP</name>
<dbReference type="EMBL" id="UHDZ01000001">
    <property type="protein sequence ID" value="SUM70593.1"/>
    <property type="molecule type" value="Genomic_DNA"/>
</dbReference>
<organism evidence="4 5">
    <name type="scientific">Staphylococcus saccharolyticus</name>
    <dbReference type="NCBI Taxonomy" id="33028"/>
    <lineage>
        <taxon>Bacteria</taxon>
        <taxon>Bacillati</taxon>
        <taxon>Bacillota</taxon>
        <taxon>Bacilli</taxon>
        <taxon>Bacillales</taxon>
        <taxon>Staphylococcaceae</taxon>
        <taxon>Staphylococcus</taxon>
    </lineage>
</organism>
<protein>
    <submittedName>
        <fullName evidence="4">FmtB protein</fullName>
    </submittedName>
</protein>
<keyword evidence="5" id="KW-1185">Reference proteome</keyword>
<proteinExistence type="predicted"/>
<sequence length="150" mass="16615">MNLFRKQKFSIRKFNIAIFSTLIATITFLAHPGQESASELDSTQENNNNVVSSFTDNTQNLINADQTQNDPSTNSSDQTNIQSSENTQNNTQAQNLNDEHPEVQPANKPVAEITQEDTQSTTAPTNNVEDNSETSVVHVNEPAKHHIDGY</sequence>
<evidence type="ECO:0000256" key="1">
    <source>
        <dbReference type="ARBA" id="ARBA00022729"/>
    </source>
</evidence>